<dbReference type="RefSeq" id="WP_251580798.1">
    <property type="nucleotide sequence ID" value="NZ_JBHTKX010000001.1"/>
</dbReference>
<keyword evidence="2" id="KW-1185">Reference proteome</keyword>
<name>A0ABW3PSA5_9BACL</name>
<accession>A0ABW3PSA5</accession>
<reference evidence="2" key="1">
    <citation type="journal article" date="2019" name="Int. J. Syst. Evol. Microbiol.">
        <title>The Global Catalogue of Microorganisms (GCM) 10K type strain sequencing project: providing services to taxonomists for standard genome sequencing and annotation.</title>
        <authorList>
            <consortium name="The Broad Institute Genomics Platform"/>
            <consortium name="The Broad Institute Genome Sequencing Center for Infectious Disease"/>
            <person name="Wu L."/>
            <person name="Ma J."/>
        </authorList>
    </citation>
    <scope>NUCLEOTIDE SEQUENCE [LARGE SCALE GENOMIC DNA]</scope>
    <source>
        <strain evidence="2">CCUG 53519</strain>
    </source>
</reference>
<evidence type="ECO:0000313" key="2">
    <source>
        <dbReference type="Proteomes" id="UP001597169"/>
    </source>
</evidence>
<comment type="caution">
    <text evidence="1">The sequence shown here is derived from an EMBL/GenBank/DDBJ whole genome shotgun (WGS) entry which is preliminary data.</text>
</comment>
<evidence type="ECO:0000313" key="1">
    <source>
        <dbReference type="EMBL" id="MFD1126692.1"/>
    </source>
</evidence>
<dbReference type="InterPro" id="IPR020534">
    <property type="entry name" value="Uncharacterised_YqxA"/>
</dbReference>
<proteinExistence type="predicted"/>
<dbReference type="Pfam" id="PF12438">
    <property type="entry name" value="DUF3679"/>
    <property type="match status" value="1"/>
</dbReference>
<sequence>MAAFGKRLIIFAILLILGMLMGMQIAGTGFSFEGQQQGQGAAVQQQLQQGQRQEQTVEANDYEQTVSASLPEAQPQIITPRDVLATEPAKASAVDVLAEKTAGLLQQVSQSGIRWVVSLFNGVTE</sequence>
<gene>
    <name evidence="1" type="ORF">ACFQ3J_00705</name>
</gene>
<dbReference type="Proteomes" id="UP001597169">
    <property type="component" value="Unassembled WGS sequence"/>
</dbReference>
<organism evidence="1 2">
    <name type="scientific">Paenibacillus provencensis</name>
    <dbReference type="NCBI Taxonomy" id="441151"/>
    <lineage>
        <taxon>Bacteria</taxon>
        <taxon>Bacillati</taxon>
        <taxon>Bacillota</taxon>
        <taxon>Bacilli</taxon>
        <taxon>Bacillales</taxon>
        <taxon>Paenibacillaceae</taxon>
        <taxon>Paenibacillus</taxon>
    </lineage>
</organism>
<dbReference type="EMBL" id="JBHTKX010000001">
    <property type="protein sequence ID" value="MFD1126692.1"/>
    <property type="molecule type" value="Genomic_DNA"/>
</dbReference>
<evidence type="ECO:0008006" key="3">
    <source>
        <dbReference type="Google" id="ProtNLM"/>
    </source>
</evidence>
<protein>
    <recommendedName>
        <fullName evidence="3">DUF3679 domain-containing protein</fullName>
    </recommendedName>
</protein>